<sequence length="302" mass="35943">MPEIFGEYTPEVTAEYLEVSGWQRFNLKKEYDTQRKIQHFFGGKADLKNLKIRDGLYALCNEVLFVRDRMNHNLFHPRITAQHSYSYRYLDDNVKSAFNRLYDDFYYRRHNYFWREQAMRKLPQLISSTPMLVCGEDLGMVPDSVHSVMNELQILSLEIQRMPKDPNVSFSDLHSLPYLSVATTSTHDMSPIRLWWKENKEITQKYYNEILNHEGEAPDECSPELCRQIIQQHLNSSAMWVILPWQDWISLSGELSRKDPAEERINVPANPEHYWRYRMHISLDDLLKKSEFNATIKLMVER</sequence>
<proteinExistence type="inferred from homology"/>
<keyword evidence="7" id="KW-0808">Transferase</keyword>
<comment type="similarity">
    <text evidence="3">Belongs to the disproportionating enzyme family.</text>
</comment>
<comment type="subcellular location">
    <subcellularLocation>
        <location evidence="2">Cytoplasm</location>
    </subcellularLocation>
</comment>
<dbReference type="EC" id="2.4.1.25" evidence="4"/>
<name>A0A645B3S6_9ZZZZ</name>
<evidence type="ECO:0000256" key="1">
    <source>
        <dbReference type="ARBA" id="ARBA00000439"/>
    </source>
</evidence>
<comment type="caution">
    <text evidence="11">The sequence shown here is derived from an EMBL/GenBank/DDBJ whole genome shotgun (WGS) entry which is preliminary data.</text>
</comment>
<dbReference type="GO" id="GO:0005975">
    <property type="term" value="P:carbohydrate metabolic process"/>
    <property type="evidence" value="ECO:0007669"/>
    <property type="project" value="InterPro"/>
</dbReference>
<dbReference type="GO" id="GO:0005737">
    <property type="term" value="C:cytoplasm"/>
    <property type="evidence" value="ECO:0007669"/>
    <property type="project" value="UniProtKB-SubCell"/>
</dbReference>
<keyword evidence="8" id="KW-0119">Carbohydrate metabolism</keyword>
<evidence type="ECO:0000256" key="5">
    <source>
        <dbReference type="ARBA" id="ARBA00022490"/>
    </source>
</evidence>
<dbReference type="PANTHER" id="PTHR32518:SF3">
    <property type="entry name" value="4-ALPHA-GLUCANOTRANSFERASE"/>
    <property type="match status" value="1"/>
</dbReference>
<dbReference type="GO" id="GO:0004134">
    <property type="term" value="F:4-alpha-glucanotransferase activity"/>
    <property type="evidence" value="ECO:0007669"/>
    <property type="project" value="UniProtKB-EC"/>
</dbReference>
<reference evidence="11" key="1">
    <citation type="submission" date="2019-08" db="EMBL/GenBank/DDBJ databases">
        <authorList>
            <person name="Kucharzyk K."/>
            <person name="Murdoch R.W."/>
            <person name="Higgins S."/>
            <person name="Loffler F."/>
        </authorList>
    </citation>
    <scope>NUCLEOTIDE SEQUENCE</scope>
</reference>
<dbReference type="AlphaFoldDB" id="A0A645B3S6"/>
<dbReference type="PANTHER" id="PTHR32518">
    <property type="match status" value="1"/>
</dbReference>
<comment type="catalytic activity">
    <reaction evidence="1">
        <text>Transfers a segment of a (1-&gt;4)-alpha-D-glucan to a new position in an acceptor, which may be glucose or a (1-&gt;4)-alpha-D-glucan.</text>
        <dbReference type="EC" id="2.4.1.25"/>
    </reaction>
</comment>
<evidence type="ECO:0000313" key="11">
    <source>
        <dbReference type="EMBL" id="MPM59221.1"/>
    </source>
</evidence>
<evidence type="ECO:0000256" key="9">
    <source>
        <dbReference type="ARBA" id="ARBA00031423"/>
    </source>
</evidence>
<evidence type="ECO:0000256" key="8">
    <source>
        <dbReference type="ARBA" id="ARBA00023277"/>
    </source>
</evidence>
<evidence type="ECO:0000256" key="3">
    <source>
        <dbReference type="ARBA" id="ARBA00005684"/>
    </source>
</evidence>
<protein>
    <recommendedName>
        <fullName evidence="4">4-alpha-glucanotransferase</fullName>
        <ecNumber evidence="4">2.4.1.25</ecNumber>
    </recommendedName>
    <alternativeName>
        <fullName evidence="9">Amylomaltase</fullName>
    </alternativeName>
    <alternativeName>
        <fullName evidence="10">Disproportionating enzyme</fullName>
    </alternativeName>
</protein>
<dbReference type="SUPFAM" id="SSF51445">
    <property type="entry name" value="(Trans)glycosidases"/>
    <property type="match status" value="1"/>
</dbReference>
<dbReference type="Gene3D" id="3.20.20.80">
    <property type="entry name" value="Glycosidases"/>
    <property type="match status" value="1"/>
</dbReference>
<keyword evidence="6" id="KW-0328">Glycosyltransferase</keyword>
<dbReference type="InterPro" id="IPR003385">
    <property type="entry name" value="Glyco_hydro_77"/>
</dbReference>
<evidence type="ECO:0000256" key="10">
    <source>
        <dbReference type="ARBA" id="ARBA00031501"/>
    </source>
</evidence>
<evidence type="ECO:0000256" key="4">
    <source>
        <dbReference type="ARBA" id="ARBA00012560"/>
    </source>
</evidence>
<evidence type="ECO:0000256" key="6">
    <source>
        <dbReference type="ARBA" id="ARBA00022676"/>
    </source>
</evidence>
<gene>
    <name evidence="11" type="ORF">SDC9_106061</name>
</gene>
<accession>A0A645B3S6</accession>
<dbReference type="InterPro" id="IPR017853">
    <property type="entry name" value="GH"/>
</dbReference>
<evidence type="ECO:0000256" key="2">
    <source>
        <dbReference type="ARBA" id="ARBA00004496"/>
    </source>
</evidence>
<keyword evidence="5" id="KW-0963">Cytoplasm</keyword>
<dbReference type="Pfam" id="PF02446">
    <property type="entry name" value="Glyco_hydro_77"/>
    <property type="match status" value="1"/>
</dbReference>
<dbReference type="EMBL" id="VSSQ01017182">
    <property type="protein sequence ID" value="MPM59221.1"/>
    <property type="molecule type" value="Genomic_DNA"/>
</dbReference>
<organism evidence="11">
    <name type="scientific">bioreactor metagenome</name>
    <dbReference type="NCBI Taxonomy" id="1076179"/>
    <lineage>
        <taxon>unclassified sequences</taxon>
        <taxon>metagenomes</taxon>
        <taxon>ecological metagenomes</taxon>
    </lineage>
</organism>
<evidence type="ECO:0000256" key="7">
    <source>
        <dbReference type="ARBA" id="ARBA00022679"/>
    </source>
</evidence>